<evidence type="ECO:0000259" key="1">
    <source>
        <dbReference type="Pfam" id="PF11793"/>
    </source>
</evidence>
<dbReference type="GO" id="GO:0036297">
    <property type="term" value="P:interstrand cross-link repair"/>
    <property type="evidence" value="ECO:0007669"/>
    <property type="project" value="InterPro"/>
</dbReference>
<dbReference type="PANTHER" id="PTHR13206">
    <property type="entry name" value="UBIQUITIN LIGASE PROTEIN PHF9 FANCONI ANEMIA GROUP L PROTEIN"/>
    <property type="match status" value="1"/>
</dbReference>
<protein>
    <submittedName>
        <fullName evidence="4">E3 ubiquitin-protein ligase FANCL isoform X1</fullName>
    </submittedName>
</protein>
<evidence type="ECO:0000259" key="2">
    <source>
        <dbReference type="Pfam" id="PF18891"/>
    </source>
</evidence>
<dbReference type="InterPro" id="IPR043003">
    <property type="entry name" value="FANCL_d3_sf"/>
</dbReference>
<keyword evidence="3" id="KW-1185">Reference proteome</keyword>
<dbReference type="InterPro" id="IPR013083">
    <property type="entry name" value="Znf_RING/FYVE/PHD"/>
</dbReference>
<dbReference type="InterPro" id="IPR026848">
    <property type="entry name" value="Fancl"/>
</dbReference>
<dbReference type="Pfam" id="PF18891">
    <property type="entry name" value="FANCL_d3"/>
    <property type="match status" value="1"/>
</dbReference>
<proteinExistence type="predicted"/>
<evidence type="ECO:0000313" key="3">
    <source>
        <dbReference type="Proteomes" id="UP000301870"/>
    </source>
</evidence>
<dbReference type="Gene3D" id="3.30.40.10">
    <property type="entry name" value="Zinc/RING finger domain, C3HC4 (zinc finger)"/>
    <property type="match status" value="1"/>
</dbReference>
<sequence length="340" mass="38982">MLFDLITFQLYLSSTCISELIRVLERMEYMAQNTHYVEDIKDLFEFSGSLQNLLQFNTTLTQSVKSELIDVEILDEIKHITNYENTAVYFGKTLRDIKIVIEDDELRKHEIYLEYKAPKKLIITNLQLPSSIKLNREYSGIKDILDTVKQNINDLARYFFELENIDQLCSVMEPINGSFKDDYRRIFLDDRTWLHVEVTPEGVATNIHLIGQSMHWHNKLQSGLLNWDHDKSIVDNIMITFDLFQFPQPTFKHGAPLGMDTEDTMENPIVCGICLCTELPGSPGVPQPLCQNISCGVYYHRTCLYQWLVACSGSRPPAFGVANGSCPTCLQSIACSEKDN</sequence>
<dbReference type="Gene3D" id="3.10.110.20">
    <property type="entry name" value="RWD domain-like"/>
    <property type="match status" value="1"/>
</dbReference>
<dbReference type="InterPro" id="IPR044037">
    <property type="entry name" value="FANCL_d3"/>
</dbReference>
<dbReference type="SUPFAM" id="SSF57850">
    <property type="entry name" value="RING/U-box"/>
    <property type="match status" value="1"/>
</dbReference>
<dbReference type="RefSeq" id="XP_022829812.1">
    <property type="nucleotide sequence ID" value="XM_022974044.1"/>
</dbReference>
<dbReference type="AlphaFoldDB" id="A0A9J7EJV7"/>
<dbReference type="InterPro" id="IPR026850">
    <property type="entry name" value="FANCL_C"/>
</dbReference>
<evidence type="ECO:0000313" key="4">
    <source>
        <dbReference type="RefSeq" id="XP_022829812.1"/>
    </source>
</evidence>
<dbReference type="SMART" id="SM01197">
    <property type="entry name" value="FANCL_C"/>
    <property type="match status" value="1"/>
</dbReference>
<dbReference type="OrthoDB" id="10263265at2759"/>
<name>A0A9J7EJV7_SPOLT</name>
<feature type="domain" description="FANCL C-terminal" evidence="1">
    <location>
        <begin position="269"/>
        <end position="335"/>
    </location>
</feature>
<dbReference type="Proteomes" id="UP000301870">
    <property type="component" value="Chromosome 28"/>
</dbReference>
<dbReference type="GO" id="GO:0006513">
    <property type="term" value="P:protein monoubiquitination"/>
    <property type="evidence" value="ECO:0007669"/>
    <property type="project" value="TreeGrafter"/>
</dbReference>
<feature type="domain" description="FANCL UBC-like" evidence="2">
    <location>
        <begin position="161"/>
        <end position="249"/>
    </location>
</feature>
<dbReference type="GO" id="GO:0061630">
    <property type="term" value="F:ubiquitin protein ligase activity"/>
    <property type="evidence" value="ECO:0007669"/>
    <property type="project" value="TreeGrafter"/>
</dbReference>
<accession>A0A9J7EJV7</accession>
<reference evidence="4" key="1">
    <citation type="submission" date="2025-08" db="UniProtKB">
        <authorList>
            <consortium name="RefSeq"/>
        </authorList>
    </citation>
    <scope>IDENTIFICATION</scope>
    <source>
        <strain evidence="4">Ishihara</strain>
        <tissue evidence="4">Whole body</tissue>
    </source>
</reference>
<dbReference type="CDD" id="cd23832">
    <property type="entry name" value="DRWD-C_FANCL"/>
    <property type="match status" value="1"/>
</dbReference>
<dbReference type="GeneID" id="111358767"/>
<dbReference type="PANTHER" id="PTHR13206:SF0">
    <property type="entry name" value="E3 UBIQUITIN-PROTEIN LIGASE FANCL"/>
    <property type="match status" value="1"/>
</dbReference>
<dbReference type="Pfam" id="PF11793">
    <property type="entry name" value="FANCL_C"/>
    <property type="match status" value="1"/>
</dbReference>
<dbReference type="CTD" id="55120"/>
<organism evidence="3 4">
    <name type="scientific">Spodoptera litura</name>
    <name type="common">Asian cotton leafworm</name>
    <dbReference type="NCBI Taxonomy" id="69820"/>
    <lineage>
        <taxon>Eukaryota</taxon>
        <taxon>Metazoa</taxon>
        <taxon>Ecdysozoa</taxon>
        <taxon>Arthropoda</taxon>
        <taxon>Hexapoda</taxon>
        <taxon>Insecta</taxon>
        <taxon>Pterygota</taxon>
        <taxon>Neoptera</taxon>
        <taxon>Endopterygota</taxon>
        <taxon>Lepidoptera</taxon>
        <taxon>Glossata</taxon>
        <taxon>Ditrysia</taxon>
        <taxon>Noctuoidea</taxon>
        <taxon>Noctuidae</taxon>
        <taxon>Amphipyrinae</taxon>
        <taxon>Spodoptera</taxon>
    </lineage>
</organism>
<dbReference type="KEGG" id="sliu:111358767"/>
<gene>
    <name evidence="4" type="primary">LOC111358767</name>
</gene>
<dbReference type="GO" id="GO:0043240">
    <property type="term" value="C:Fanconi anaemia nuclear complex"/>
    <property type="evidence" value="ECO:0007669"/>
    <property type="project" value="InterPro"/>
</dbReference>